<organism evidence="3 4">
    <name type="scientific">Dendrobium thyrsiflorum</name>
    <name type="common">Pinecone-like raceme dendrobium</name>
    <name type="synonym">Orchid</name>
    <dbReference type="NCBI Taxonomy" id="117978"/>
    <lineage>
        <taxon>Eukaryota</taxon>
        <taxon>Viridiplantae</taxon>
        <taxon>Streptophyta</taxon>
        <taxon>Embryophyta</taxon>
        <taxon>Tracheophyta</taxon>
        <taxon>Spermatophyta</taxon>
        <taxon>Magnoliopsida</taxon>
        <taxon>Liliopsida</taxon>
        <taxon>Asparagales</taxon>
        <taxon>Orchidaceae</taxon>
        <taxon>Epidendroideae</taxon>
        <taxon>Malaxideae</taxon>
        <taxon>Dendrobiinae</taxon>
        <taxon>Dendrobium</taxon>
    </lineage>
</organism>
<proteinExistence type="predicted"/>
<keyword evidence="2" id="KW-0472">Membrane</keyword>
<feature type="transmembrane region" description="Helical" evidence="2">
    <location>
        <begin position="118"/>
        <end position="143"/>
    </location>
</feature>
<evidence type="ECO:0000313" key="3">
    <source>
        <dbReference type="EMBL" id="KAL0908106.1"/>
    </source>
</evidence>
<keyword evidence="4" id="KW-1185">Reference proteome</keyword>
<evidence type="ECO:0000313" key="4">
    <source>
        <dbReference type="Proteomes" id="UP001552299"/>
    </source>
</evidence>
<evidence type="ECO:0000256" key="1">
    <source>
        <dbReference type="SAM" id="MobiDB-lite"/>
    </source>
</evidence>
<keyword evidence="2" id="KW-0812">Transmembrane</keyword>
<reference evidence="3 4" key="1">
    <citation type="journal article" date="2024" name="Plant Biotechnol. J.">
        <title>Dendrobium thyrsiflorum genome and its molecular insights into genes involved in important horticultural traits.</title>
        <authorList>
            <person name="Chen B."/>
            <person name="Wang J.Y."/>
            <person name="Zheng P.J."/>
            <person name="Li K.L."/>
            <person name="Liang Y.M."/>
            <person name="Chen X.F."/>
            <person name="Zhang C."/>
            <person name="Zhao X."/>
            <person name="He X."/>
            <person name="Zhang G.Q."/>
            <person name="Liu Z.J."/>
            <person name="Xu Q."/>
        </authorList>
    </citation>
    <scope>NUCLEOTIDE SEQUENCE [LARGE SCALE GENOMIC DNA]</scope>
    <source>
        <strain evidence="3">GZMU011</strain>
    </source>
</reference>
<comment type="caution">
    <text evidence="3">The sequence shown here is derived from an EMBL/GenBank/DDBJ whole genome shotgun (WGS) entry which is preliminary data.</text>
</comment>
<dbReference type="EMBL" id="JANQDX010000017">
    <property type="protein sequence ID" value="KAL0908106.1"/>
    <property type="molecule type" value="Genomic_DNA"/>
</dbReference>
<evidence type="ECO:0000256" key="2">
    <source>
        <dbReference type="SAM" id="Phobius"/>
    </source>
</evidence>
<name>A0ABD0UCY4_DENTH</name>
<dbReference type="Proteomes" id="UP001552299">
    <property type="component" value="Unassembled WGS sequence"/>
</dbReference>
<accession>A0ABD0UCY4</accession>
<gene>
    <name evidence="3" type="ORF">M5K25_022577</name>
</gene>
<protein>
    <submittedName>
        <fullName evidence="3">Uncharacterized protein</fullName>
    </submittedName>
</protein>
<keyword evidence="2" id="KW-1133">Transmembrane helix</keyword>
<feature type="region of interest" description="Disordered" evidence="1">
    <location>
        <begin position="179"/>
        <end position="201"/>
    </location>
</feature>
<feature type="transmembrane region" description="Helical" evidence="2">
    <location>
        <begin position="149"/>
        <end position="168"/>
    </location>
</feature>
<dbReference type="AlphaFoldDB" id="A0ABD0UCY4"/>
<sequence length="264" mass="29443">MGRCCSAQFLQEMGTVAGGSIRRISVWICADSLFVYSMEVNKCPPTNVVSVWSKARFEELAWLGHCLEEDAGTLDNPFRLSTGSLRNFSVFGSHLSPHLSSDVGECDISIIRMILFNFICFLFSLRTITSIGGGTSLTLASVYSPNRRLSILIIFTFIIISFIIDVGVPQHTKFRQPPGVPPFRGKLRETGPPATRRTGFPSHRAGEERVYAVFRSVANDENENFEFRKLYLRGDNGDVSVIERGKGARGSRRESISLSPLYIY</sequence>